<dbReference type="InterPro" id="IPR038377">
    <property type="entry name" value="Na/Glc_symporter_sf"/>
</dbReference>
<evidence type="ECO:0000256" key="1">
    <source>
        <dbReference type="ARBA" id="ARBA00004141"/>
    </source>
</evidence>
<feature type="transmembrane region" description="Helical" evidence="8">
    <location>
        <begin position="70"/>
        <end position="88"/>
    </location>
</feature>
<dbReference type="InterPro" id="IPR001734">
    <property type="entry name" value="Na/solute_symporter"/>
</dbReference>
<evidence type="ECO:0000256" key="4">
    <source>
        <dbReference type="ARBA" id="ARBA00022692"/>
    </source>
</evidence>
<keyword evidence="4 8" id="KW-0812">Transmembrane</keyword>
<accession>C0GFP4</accession>
<dbReference type="InterPro" id="IPR050277">
    <property type="entry name" value="Sodium:Solute_Symporter"/>
</dbReference>
<feature type="transmembrane region" description="Helical" evidence="8">
    <location>
        <begin position="136"/>
        <end position="157"/>
    </location>
</feature>
<sequence>MLEFCGHSKLPVLVEGSSVLLECKKRSVPDLHRFARDFGVDAGNGGGIANRKGLGQNFCVFYAREGGLPVGLIIGIYILAILVIVFYLGRRVQSSDDFFLAGRKLNWLVAGGSIVATAVGGAVVIGHPGAFYTYGLAWYFVPLGGMIASLFMAFFVVERVRALNQHTVPDLLALRYDDKARTAAAILIIIADIAIICTQIMAFAGILAGFLGVSPNAAALMGAVLFVVTALGGGLMGIAFTDAIQGLLISVGLVVIALLVIGSGGGITAISAQLPAEFFQPFAAMPAHLVLGNVLSVVGITLASQSTVFQRINAVKSPQEAKKAGFLTAAGMFILTGLIIPVIGYSARVILGPGVELDNVAGALISAVLPDWAGALFIAVVVGAILTTTNSILLSTSMNVIKDLYEGALQKSVTDRARLNGGRLTVVIIGTAAFLMTLTMPTIIDAIIFAYTMTAILIVPIYIGLFWRRPGASGGMLSILLGGMATLIWQFVLRQPWGIHAVIPGLVFALVGLALGCLSEPLSAARWQIISPDKNKANLKA</sequence>
<feature type="transmembrane region" description="Helical" evidence="8">
    <location>
        <begin position="184"/>
        <end position="211"/>
    </location>
</feature>
<dbReference type="GO" id="GO:0022857">
    <property type="term" value="F:transmembrane transporter activity"/>
    <property type="evidence" value="ECO:0007669"/>
    <property type="project" value="InterPro"/>
</dbReference>
<keyword evidence="3" id="KW-0813">Transport</keyword>
<dbReference type="Pfam" id="PF00474">
    <property type="entry name" value="SSF"/>
    <property type="match status" value="1"/>
</dbReference>
<evidence type="ECO:0000256" key="7">
    <source>
        <dbReference type="RuleBase" id="RU362091"/>
    </source>
</evidence>
<evidence type="ECO:0000256" key="3">
    <source>
        <dbReference type="ARBA" id="ARBA00022448"/>
    </source>
</evidence>
<feature type="transmembrane region" description="Helical" evidence="8">
    <location>
        <begin position="247"/>
        <end position="270"/>
    </location>
</feature>
<dbReference type="eggNOG" id="COG0591">
    <property type="taxonomic scope" value="Bacteria"/>
</dbReference>
<dbReference type="STRING" id="555088.DealDRAFT_1303"/>
<organism evidence="9 10">
    <name type="scientific">Dethiobacter alkaliphilus AHT 1</name>
    <dbReference type="NCBI Taxonomy" id="555088"/>
    <lineage>
        <taxon>Bacteria</taxon>
        <taxon>Bacillati</taxon>
        <taxon>Bacillota</taxon>
        <taxon>Dethiobacteria</taxon>
        <taxon>Dethiobacterales</taxon>
        <taxon>Dethiobacteraceae</taxon>
        <taxon>Dethiobacter</taxon>
    </lineage>
</organism>
<gene>
    <name evidence="9" type="ORF">DealDRAFT_1303</name>
</gene>
<evidence type="ECO:0000256" key="2">
    <source>
        <dbReference type="ARBA" id="ARBA00006434"/>
    </source>
</evidence>
<dbReference type="Gene3D" id="1.20.1730.10">
    <property type="entry name" value="Sodium/glucose cotransporter"/>
    <property type="match status" value="1"/>
</dbReference>
<keyword evidence="10" id="KW-1185">Reference proteome</keyword>
<comment type="similarity">
    <text evidence="2 7">Belongs to the sodium:solute symporter (SSF) (TC 2.A.21) family.</text>
</comment>
<evidence type="ECO:0000313" key="10">
    <source>
        <dbReference type="Proteomes" id="UP000006443"/>
    </source>
</evidence>
<name>C0GFP4_DETAL</name>
<reference evidence="9 10" key="1">
    <citation type="submission" date="2009-02" db="EMBL/GenBank/DDBJ databases">
        <title>Sequencing of the draft genome and assembly of Dethiobacter alkaliphilus AHT 1.</title>
        <authorList>
            <consortium name="US DOE Joint Genome Institute (JGI-PGF)"/>
            <person name="Lucas S."/>
            <person name="Copeland A."/>
            <person name="Lapidus A."/>
            <person name="Glavina del Rio T."/>
            <person name="Dalin E."/>
            <person name="Tice H."/>
            <person name="Bruce D."/>
            <person name="Goodwin L."/>
            <person name="Pitluck S."/>
            <person name="Larimer F."/>
            <person name="Land M.L."/>
            <person name="Hauser L."/>
            <person name="Muyzer G."/>
        </authorList>
    </citation>
    <scope>NUCLEOTIDE SEQUENCE [LARGE SCALE GENOMIC DNA]</scope>
    <source>
        <strain evidence="9 10">AHT 1</strain>
    </source>
</reference>
<evidence type="ECO:0000256" key="5">
    <source>
        <dbReference type="ARBA" id="ARBA00022989"/>
    </source>
</evidence>
<feature type="transmembrane region" description="Helical" evidence="8">
    <location>
        <begin position="108"/>
        <end position="130"/>
    </location>
</feature>
<feature type="transmembrane region" description="Helical" evidence="8">
    <location>
        <begin position="474"/>
        <end position="492"/>
    </location>
</feature>
<dbReference type="PROSITE" id="PS50283">
    <property type="entry name" value="NA_SOLUT_SYMP_3"/>
    <property type="match status" value="1"/>
</dbReference>
<feature type="transmembrane region" description="Helical" evidence="8">
    <location>
        <begin position="422"/>
        <end position="440"/>
    </location>
</feature>
<proteinExistence type="inferred from homology"/>
<comment type="subcellular location">
    <subcellularLocation>
        <location evidence="1">Membrane</location>
        <topology evidence="1">Multi-pass membrane protein</topology>
    </subcellularLocation>
</comment>
<feature type="transmembrane region" description="Helical" evidence="8">
    <location>
        <begin position="498"/>
        <end position="518"/>
    </location>
</feature>
<feature type="transmembrane region" description="Helical" evidence="8">
    <location>
        <begin position="324"/>
        <end position="347"/>
    </location>
</feature>
<evidence type="ECO:0000313" key="9">
    <source>
        <dbReference type="EMBL" id="EEG78004.1"/>
    </source>
</evidence>
<keyword evidence="6 8" id="KW-0472">Membrane</keyword>
<dbReference type="EMBL" id="ACJM01000005">
    <property type="protein sequence ID" value="EEG78004.1"/>
    <property type="molecule type" value="Genomic_DNA"/>
</dbReference>
<feature type="transmembrane region" description="Helical" evidence="8">
    <location>
        <begin position="282"/>
        <end position="303"/>
    </location>
</feature>
<dbReference type="AlphaFoldDB" id="C0GFP4"/>
<evidence type="ECO:0000256" key="8">
    <source>
        <dbReference type="SAM" id="Phobius"/>
    </source>
</evidence>
<comment type="caution">
    <text evidence="9">The sequence shown here is derived from an EMBL/GenBank/DDBJ whole genome shotgun (WGS) entry which is preliminary data.</text>
</comment>
<keyword evidence="5 8" id="KW-1133">Transmembrane helix</keyword>
<dbReference type="OrthoDB" id="1263at2"/>
<dbReference type="GO" id="GO:0005886">
    <property type="term" value="C:plasma membrane"/>
    <property type="evidence" value="ECO:0007669"/>
    <property type="project" value="TreeGrafter"/>
</dbReference>
<feature type="transmembrane region" description="Helical" evidence="8">
    <location>
        <begin position="372"/>
        <end position="401"/>
    </location>
</feature>
<feature type="transmembrane region" description="Helical" evidence="8">
    <location>
        <begin position="217"/>
        <end position="240"/>
    </location>
</feature>
<feature type="transmembrane region" description="Helical" evidence="8">
    <location>
        <begin position="446"/>
        <end position="467"/>
    </location>
</feature>
<dbReference type="PANTHER" id="PTHR48086">
    <property type="entry name" value="SODIUM/PROLINE SYMPORTER-RELATED"/>
    <property type="match status" value="1"/>
</dbReference>
<dbReference type="CDD" id="cd10322">
    <property type="entry name" value="SLC5sbd"/>
    <property type="match status" value="1"/>
</dbReference>
<protein>
    <submittedName>
        <fullName evidence="9">Na+/solute symporter</fullName>
    </submittedName>
</protein>
<dbReference type="PANTHER" id="PTHR48086:SF7">
    <property type="entry name" value="SODIUM-SOLUTE SYMPORTER-RELATED"/>
    <property type="match status" value="1"/>
</dbReference>
<dbReference type="Proteomes" id="UP000006443">
    <property type="component" value="Unassembled WGS sequence"/>
</dbReference>
<evidence type="ECO:0000256" key="6">
    <source>
        <dbReference type="ARBA" id="ARBA00023136"/>
    </source>
</evidence>